<dbReference type="PANTHER" id="PTHR33446">
    <property type="entry name" value="PROTEIN TONB-RELATED"/>
    <property type="match status" value="1"/>
</dbReference>
<dbReference type="GO" id="GO:0055085">
    <property type="term" value="P:transmembrane transport"/>
    <property type="evidence" value="ECO:0007669"/>
    <property type="project" value="InterPro"/>
</dbReference>
<evidence type="ECO:0000256" key="10">
    <source>
        <dbReference type="RuleBase" id="RU362123"/>
    </source>
</evidence>
<dbReference type="AlphaFoldDB" id="A0A918Q8V5"/>
<comment type="caution">
    <text evidence="13">The sequence shown here is derived from an EMBL/GenBank/DDBJ whole genome shotgun (WGS) entry which is preliminary data.</text>
</comment>
<dbReference type="NCBIfam" id="TIGR01352">
    <property type="entry name" value="tonB_Cterm"/>
    <property type="match status" value="1"/>
</dbReference>
<dbReference type="GO" id="GO:0098797">
    <property type="term" value="C:plasma membrane protein complex"/>
    <property type="evidence" value="ECO:0007669"/>
    <property type="project" value="TreeGrafter"/>
</dbReference>
<evidence type="ECO:0000256" key="5">
    <source>
        <dbReference type="ARBA" id="ARBA00022519"/>
    </source>
</evidence>
<keyword evidence="10" id="KW-0735">Signal-anchor</keyword>
<accession>A0A918Q8V5</accession>
<keyword evidence="14" id="KW-1185">Reference proteome</keyword>
<keyword evidence="6" id="KW-0812">Transmembrane</keyword>
<evidence type="ECO:0000256" key="4">
    <source>
        <dbReference type="ARBA" id="ARBA00022475"/>
    </source>
</evidence>
<proteinExistence type="inferred from homology"/>
<dbReference type="GO" id="GO:0031992">
    <property type="term" value="F:energy transducer activity"/>
    <property type="evidence" value="ECO:0007669"/>
    <property type="project" value="InterPro"/>
</dbReference>
<dbReference type="GO" id="GO:0015031">
    <property type="term" value="P:protein transport"/>
    <property type="evidence" value="ECO:0007669"/>
    <property type="project" value="UniProtKB-UniRule"/>
</dbReference>
<keyword evidence="9" id="KW-0472">Membrane</keyword>
<dbReference type="InterPro" id="IPR006260">
    <property type="entry name" value="TonB/TolA_C"/>
</dbReference>
<keyword evidence="8" id="KW-1133">Transmembrane helix</keyword>
<dbReference type="Proteomes" id="UP000662572">
    <property type="component" value="Unassembled WGS sequence"/>
</dbReference>
<keyword evidence="3 10" id="KW-0813">Transport</keyword>
<dbReference type="PANTHER" id="PTHR33446:SF2">
    <property type="entry name" value="PROTEIN TONB"/>
    <property type="match status" value="1"/>
</dbReference>
<evidence type="ECO:0000256" key="6">
    <source>
        <dbReference type="ARBA" id="ARBA00022692"/>
    </source>
</evidence>
<evidence type="ECO:0000256" key="1">
    <source>
        <dbReference type="ARBA" id="ARBA00004383"/>
    </source>
</evidence>
<comment type="subcellular location">
    <subcellularLocation>
        <location evidence="1 10">Cell inner membrane</location>
        <topology evidence="1 10">Single-pass membrane protein</topology>
        <orientation evidence="1 10">Periplasmic side</orientation>
    </subcellularLocation>
</comment>
<dbReference type="Gene3D" id="3.30.1150.10">
    <property type="match status" value="1"/>
</dbReference>
<dbReference type="GO" id="GO:0015891">
    <property type="term" value="P:siderophore transport"/>
    <property type="evidence" value="ECO:0007669"/>
    <property type="project" value="InterPro"/>
</dbReference>
<evidence type="ECO:0000256" key="11">
    <source>
        <dbReference type="SAM" id="MobiDB-lite"/>
    </source>
</evidence>
<feature type="domain" description="TonB C-terminal" evidence="12">
    <location>
        <begin position="131"/>
        <end position="223"/>
    </location>
</feature>
<feature type="region of interest" description="Disordered" evidence="11">
    <location>
        <begin position="32"/>
        <end position="103"/>
    </location>
</feature>
<evidence type="ECO:0000313" key="14">
    <source>
        <dbReference type="Proteomes" id="UP000662572"/>
    </source>
</evidence>
<evidence type="ECO:0000256" key="2">
    <source>
        <dbReference type="ARBA" id="ARBA00006555"/>
    </source>
</evidence>
<organism evidence="13 14">
    <name type="scientific">Asticcacaulis endophyticus</name>
    <dbReference type="NCBI Taxonomy" id="1395890"/>
    <lineage>
        <taxon>Bacteria</taxon>
        <taxon>Pseudomonadati</taxon>
        <taxon>Pseudomonadota</taxon>
        <taxon>Alphaproteobacteria</taxon>
        <taxon>Caulobacterales</taxon>
        <taxon>Caulobacteraceae</taxon>
        <taxon>Asticcacaulis</taxon>
    </lineage>
</organism>
<dbReference type="InterPro" id="IPR003538">
    <property type="entry name" value="TonB"/>
</dbReference>
<dbReference type="Pfam" id="PF03544">
    <property type="entry name" value="TonB_C"/>
    <property type="match status" value="1"/>
</dbReference>
<dbReference type="GO" id="GO:0030288">
    <property type="term" value="C:outer membrane-bounded periplasmic space"/>
    <property type="evidence" value="ECO:0007669"/>
    <property type="project" value="InterPro"/>
</dbReference>
<comment type="similarity">
    <text evidence="2 10">Belongs to the TonB family.</text>
</comment>
<evidence type="ECO:0000256" key="3">
    <source>
        <dbReference type="ARBA" id="ARBA00022448"/>
    </source>
</evidence>
<evidence type="ECO:0000256" key="7">
    <source>
        <dbReference type="ARBA" id="ARBA00022927"/>
    </source>
</evidence>
<dbReference type="PRINTS" id="PR01374">
    <property type="entry name" value="TONBPROTEIN"/>
</dbReference>
<evidence type="ECO:0000256" key="9">
    <source>
        <dbReference type="ARBA" id="ARBA00023136"/>
    </source>
</evidence>
<sequence length="223" mass="23532">MALWLSPKPDLTVLDDGGITITMVAPESDVTDAAEGAYAADDRATEAPPEDIAKTAPSPNSVAPVSIKSAPLDMASGPDVGATSLNDDGPVKAPEQTSGNQVAPTYVTTSQPAASSTQPAVASSGRSHTKSYLAQVRTWIESHKTYPRGAKRLRQEGSVTISFSLDRQGRVLSSRVVKSSGIAAFDREALDVLKRAEPMPKPPKDVKGDVLEMTTELEFSLQN</sequence>
<gene>
    <name evidence="13" type="ORF">GCM10011273_25000</name>
</gene>
<keyword evidence="4 10" id="KW-1003">Cell membrane</keyword>
<feature type="region of interest" description="Disordered" evidence="11">
    <location>
        <begin position="109"/>
        <end position="128"/>
    </location>
</feature>
<comment type="function">
    <text evidence="10">Interacts with outer membrane receptor proteins that carry out high-affinity binding and energy dependent uptake into the periplasmic space of specific substrates. It could act to transduce energy from the cytoplasmic membrane to specific energy-requiring processes in the outer membrane, resulting in the release into the periplasm of ligands bound by these outer membrane proteins.</text>
</comment>
<protein>
    <recommendedName>
        <fullName evidence="10">Protein TonB</fullName>
    </recommendedName>
</protein>
<dbReference type="InterPro" id="IPR051045">
    <property type="entry name" value="TonB-dependent_transducer"/>
</dbReference>
<dbReference type="EMBL" id="BMZB01000003">
    <property type="protein sequence ID" value="GGZ37550.1"/>
    <property type="molecule type" value="Genomic_DNA"/>
</dbReference>
<dbReference type="PROSITE" id="PS52015">
    <property type="entry name" value="TONB_CTD"/>
    <property type="match status" value="1"/>
</dbReference>
<keyword evidence="7 10" id="KW-0653">Protein transport</keyword>
<evidence type="ECO:0000313" key="13">
    <source>
        <dbReference type="EMBL" id="GGZ37550.1"/>
    </source>
</evidence>
<evidence type="ECO:0000259" key="12">
    <source>
        <dbReference type="PROSITE" id="PS52015"/>
    </source>
</evidence>
<name>A0A918Q8V5_9CAUL</name>
<dbReference type="RefSeq" id="WP_189487056.1">
    <property type="nucleotide sequence ID" value="NZ_BMZB01000003.1"/>
</dbReference>
<dbReference type="SUPFAM" id="SSF74653">
    <property type="entry name" value="TolA/TonB C-terminal domain"/>
    <property type="match status" value="1"/>
</dbReference>
<reference evidence="13" key="1">
    <citation type="journal article" date="2014" name="Int. J. Syst. Evol. Microbiol.">
        <title>Complete genome sequence of Corynebacterium casei LMG S-19264T (=DSM 44701T), isolated from a smear-ripened cheese.</title>
        <authorList>
            <consortium name="US DOE Joint Genome Institute (JGI-PGF)"/>
            <person name="Walter F."/>
            <person name="Albersmeier A."/>
            <person name="Kalinowski J."/>
            <person name="Ruckert C."/>
        </authorList>
    </citation>
    <scope>NUCLEOTIDE SEQUENCE</scope>
    <source>
        <strain evidence="13">KCTC 32296</strain>
    </source>
</reference>
<evidence type="ECO:0000256" key="8">
    <source>
        <dbReference type="ARBA" id="ARBA00022989"/>
    </source>
</evidence>
<keyword evidence="5 10" id="KW-0997">Cell inner membrane</keyword>
<dbReference type="InterPro" id="IPR037682">
    <property type="entry name" value="TonB_C"/>
</dbReference>
<reference evidence="13" key="2">
    <citation type="submission" date="2020-09" db="EMBL/GenBank/DDBJ databases">
        <authorList>
            <person name="Sun Q."/>
            <person name="Kim S."/>
        </authorList>
    </citation>
    <scope>NUCLEOTIDE SEQUENCE</scope>
    <source>
        <strain evidence="13">KCTC 32296</strain>
    </source>
</reference>